<evidence type="ECO:0000313" key="12">
    <source>
        <dbReference type="EMBL" id="EKF73282.1"/>
    </source>
</evidence>
<comment type="caution">
    <text evidence="12">The sequence shown here is derived from an EMBL/GenBank/DDBJ whole genome shotgun (WGS) entry which is preliminary data.</text>
</comment>
<dbReference type="Proteomes" id="UP000010164">
    <property type="component" value="Unassembled WGS sequence"/>
</dbReference>
<dbReference type="PANTHER" id="PTHR43750">
    <property type="entry name" value="UDP-GLUCOSE 6-DEHYDROGENASE TUAD"/>
    <property type="match status" value="1"/>
</dbReference>
<protein>
    <recommendedName>
        <fullName evidence="4 8">UDP-glucose 6-dehydrogenase</fullName>
        <ecNumber evidence="3 8">1.1.1.22</ecNumber>
    </recommendedName>
</protein>
<dbReference type="eggNOG" id="COG1004">
    <property type="taxonomic scope" value="Bacteria"/>
</dbReference>
<dbReference type="InterPro" id="IPR036220">
    <property type="entry name" value="UDP-Glc/GDP-Man_DH_C_sf"/>
</dbReference>
<keyword evidence="6 8" id="KW-0520">NAD</keyword>
<evidence type="ECO:0000256" key="2">
    <source>
        <dbReference type="ARBA" id="ARBA00006601"/>
    </source>
</evidence>
<dbReference type="PANTHER" id="PTHR43750:SF3">
    <property type="entry name" value="UDP-GLUCOSE 6-DEHYDROGENASE TUAD"/>
    <property type="match status" value="1"/>
</dbReference>
<evidence type="ECO:0000313" key="13">
    <source>
        <dbReference type="Proteomes" id="UP000010164"/>
    </source>
</evidence>
<evidence type="ECO:0000256" key="6">
    <source>
        <dbReference type="ARBA" id="ARBA00023027"/>
    </source>
</evidence>
<evidence type="ECO:0000256" key="5">
    <source>
        <dbReference type="ARBA" id="ARBA00023002"/>
    </source>
</evidence>
<evidence type="ECO:0000256" key="3">
    <source>
        <dbReference type="ARBA" id="ARBA00012954"/>
    </source>
</evidence>
<dbReference type="Pfam" id="PF00984">
    <property type="entry name" value="UDPG_MGDP_dh"/>
    <property type="match status" value="1"/>
</dbReference>
<dbReference type="PATRIC" id="fig|1177179.3.peg.2837"/>
<dbReference type="UniPathway" id="UPA00038">
    <property type="reaction ID" value="UER00491"/>
</dbReference>
<evidence type="ECO:0000256" key="4">
    <source>
        <dbReference type="ARBA" id="ARBA00015132"/>
    </source>
</evidence>
<dbReference type="SUPFAM" id="SSF52413">
    <property type="entry name" value="UDP-glucose/GDP-mannose dehydrogenase C-terminal domain"/>
    <property type="match status" value="1"/>
</dbReference>
<dbReference type="PIRSF" id="PIRSF500134">
    <property type="entry name" value="UDPglc_DH_bac"/>
    <property type="match status" value="1"/>
</dbReference>
<accession>L0WB05</accession>
<dbReference type="OrthoDB" id="9803238at2"/>
<dbReference type="InterPro" id="IPR014026">
    <property type="entry name" value="UDP-Glc/GDP-Man_DH_dimer"/>
</dbReference>
<evidence type="ECO:0000259" key="11">
    <source>
        <dbReference type="SMART" id="SM00984"/>
    </source>
</evidence>
<dbReference type="InterPro" id="IPR028357">
    <property type="entry name" value="UDPglc_DH_bac"/>
</dbReference>
<dbReference type="NCBIfam" id="TIGR03026">
    <property type="entry name" value="NDP-sugDHase"/>
    <property type="match status" value="1"/>
</dbReference>
<organism evidence="12 13">
    <name type="scientific">Alcanivorax hongdengensis A-11-3</name>
    <dbReference type="NCBI Taxonomy" id="1177179"/>
    <lineage>
        <taxon>Bacteria</taxon>
        <taxon>Pseudomonadati</taxon>
        <taxon>Pseudomonadota</taxon>
        <taxon>Gammaproteobacteria</taxon>
        <taxon>Oceanospirillales</taxon>
        <taxon>Alcanivoracaceae</taxon>
        <taxon>Alcanivorax</taxon>
    </lineage>
</organism>
<keyword evidence="5 8" id="KW-0560">Oxidoreductase</keyword>
<dbReference type="InterPro" id="IPR036291">
    <property type="entry name" value="NAD(P)-bd_dom_sf"/>
</dbReference>
<dbReference type="InterPro" id="IPR008927">
    <property type="entry name" value="6-PGluconate_DH-like_C_sf"/>
</dbReference>
<gene>
    <name evidence="12" type="ORF">A11A3_14385</name>
</gene>
<dbReference type="InterPro" id="IPR014027">
    <property type="entry name" value="UDP-Glc/GDP-Man_DH_C"/>
</dbReference>
<dbReference type="GO" id="GO:0003979">
    <property type="term" value="F:UDP-glucose 6-dehydrogenase activity"/>
    <property type="evidence" value="ECO:0007669"/>
    <property type="project" value="UniProtKB-EC"/>
</dbReference>
<feature type="domain" description="UDP-glucose/GDP-mannose dehydrogenase C-terminal" evidence="11">
    <location>
        <begin position="306"/>
        <end position="410"/>
    </location>
</feature>
<dbReference type="GO" id="GO:0000271">
    <property type="term" value="P:polysaccharide biosynthetic process"/>
    <property type="evidence" value="ECO:0007669"/>
    <property type="project" value="InterPro"/>
</dbReference>
<evidence type="ECO:0000256" key="9">
    <source>
        <dbReference type="PIRSR" id="PIRSR500134-2"/>
    </source>
</evidence>
<dbReference type="GO" id="GO:0051287">
    <property type="term" value="F:NAD binding"/>
    <property type="evidence" value="ECO:0007669"/>
    <property type="project" value="InterPro"/>
</dbReference>
<feature type="binding site" evidence="10">
    <location>
        <position position="112"/>
    </location>
    <ligand>
        <name>NAD(+)</name>
        <dbReference type="ChEBI" id="CHEBI:57540"/>
    </ligand>
</feature>
<evidence type="ECO:0000256" key="7">
    <source>
        <dbReference type="ARBA" id="ARBA00047473"/>
    </source>
</evidence>
<dbReference type="Gene3D" id="3.40.50.720">
    <property type="entry name" value="NAD(P)-binding Rossmann-like Domain"/>
    <property type="match status" value="2"/>
</dbReference>
<comment type="similarity">
    <text evidence="2 8">Belongs to the UDP-glucose/GDP-mannose dehydrogenase family.</text>
</comment>
<dbReference type="InterPro" id="IPR017476">
    <property type="entry name" value="UDP-Glc/GDP-Man"/>
</dbReference>
<feature type="binding site" evidence="10">
    <location>
        <position position="144"/>
    </location>
    <ligand>
        <name>NAD(+)</name>
        <dbReference type="ChEBI" id="CHEBI:57540"/>
    </ligand>
</feature>
<dbReference type="Gene3D" id="1.20.5.100">
    <property type="entry name" value="Cytochrome c1, transmembrane anchor, C-terminal"/>
    <property type="match status" value="1"/>
</dbReference>
<feature type="binding site" evidence="9">
    <location>
        <position position="313"/>
    </location>
    <ligand>
        <name>substrate</name>
    </ligand>
</feature>
<feature type="binding site" evidence="9">
    <location>
        <begin position="241"/>
        <end position="245"/>
    </location>
    <ligand>
        <name>substrate</name>
    </ligand>
</feature>
<dbReference type="SMART" id="SM00984">
    <property type="entry name" value="UDPG_MGDP_dh_C"/>
    <property type="match status" value="1"/>
</dbReference>
<dbReference type="AlphaFoldDB" id="L0WB05"/>
<dbReference type="RefSeq" id="WP_008930047.1">
    <property type="nucleotide sequence ID" value="NZ_AMRJ01000029.1"/>
</dbReference>
<sequence length="425" mass="47064">MQITVYGDTLCAQVTATAMAQTGHQVYWCVLEPESRDRLAEGVPPFQEQGLGRLYTEQRDSGRLTTGFLDDSSSQVPSAVFLALRPGKETVAEKLVARHAASDACEVIVNQTMGPVGTAEHLRGIIKNVNANSALVALPDLIQEGNAIQTFTRPDSILLGSEQGEGETLVRELLRPFNRRKNVIQVMSLREAEFSKLAISGILATRISYMNDMASLSESLGVDIDVVRTAMGADPRIGESYLYPGCGFGGPGLSRNVLTLVDTLHERSSEPGLLEQVLQTNERQKEVLFRKFWQFHHGNVAGKKVALWGVAFKPGTHRIDNAPALKVIEALWAQGVSLTAHDPRALTELEHWAQGRGEITLCDDPYEAVERADALMLVTEWKSYWSPDWQRLKQIMREPLILDGRNIYDPAFVRENGLVYRGIGR</sequence>
<dbReference type="InterPro" id="IPR001732">
    <property type="entry name" value="UDP-Glc/GDP-Man_DH_N"/>
</dbReference>
<evidence type="ECO:0000256" key="10">
    <source>
        <dbReference type="PIRSR" id="PIRSR500134-3"/>
    </source>
</evidence>
<name>L0WB05_9GAMM</name>
<dbReference type="Pfam" id="PF03720">
    <property type="entry name" value="UDPG_MGDP_dh_C"/>
    <property type="match status" value="1"/>
</dbReference>
<comment type="pathway">
    <text evidence="1">Nucleotide-sugar biosynthesis; UDP-alpha-D-glucuronate biosynthesis; UDP-alpha-D-glucuronate from UDP-alpha-D-glucose: step 1/1.</text>
</comment>
<dbReference type="EC" id="1.1.1.22" evidence="3 8"/>
<proteinExistence type="inferred from homology"/>
<dbReference type="Pfam" id="PF03721">
    <property type="entry name" value="UDPG_MGDP_dh_N"/>
    <property type="match status" value="1"/>
</dbReference>
<dbReference type="GO" id="GO:0006065">
    <property type="term" value="P:UDP-glucuronate biosynthetic process"/>
    <property type="evidence" value="ECO:0007669"/>
    <property type="project" value="UniProtKB-UniPathway"/>
</dbReference>
<dbReference type="EMBL" id="AMRJ01000029">
    <property type="protein sequence ID" value="EKF73282.1"/>
    <property type="molecule type" value="Genomic_DNA"/>
</dbReference>
<evidence type="ECO:0000256" key="1">
    <source>
        <dbReference type="ARBA" id="ARBA00004701"/>
    </source>
</evidence>
<dbReference type="SUPFAM" id="SSF51735">
    <property type="entry name" value="NAD(P)-binding Rossmann-fold domains"/>
    <property type="match status" value="1"/>
</dbReference>
<dbReference type="PIRSF" id="PIRSF000124">
    <property type="entry name" value="UDPglc_GDPman_dh"/>
    <property type="match status" value="1"/>
</dbReference>
<dbReference type="SUPFAM" id="SSF48179">
    <property type="entry name" value="6-phosphogluconate dehydrogenase C-terminal domain-like"/>
    <property type="match status" value="1"/>
</dbReference>
<comment type="catalytic activity">
    <reaction evidence="7 8">
        <text>UDP-alpha-D-glucose + 2 NAD(+) + H2O = UDP-alpha-D-glucuronate + 2 NADH + 3 H(+)</text>
        <dbReference type="Rhea" id="RHEA:23596"/>
        <dbReference type="ChEBI" id="CHEBI:15377"/>
        <dbReference type="ChEBI" id="CHEBI:15378"/>
        <dbReference type="ChEBI" id="CHEBI:57540"/>
        <dbReference type="ChEBI" id="CHEBI:57945"/>
        <dbReference type="ChEBI" id="CHEBI:58052"/>
        <dbReference type="ChEBI" id="CHEBI:58885"/>
        <dbReference type="EC" id="1.1.1.22"/>
    </reaction>
</comment>
<keyword evidence="13" id="KW-1185">Reference proteome</keyword>
<reference evidence="12 13" key="1">
    <citation type="journal article" date="2012" name="J. Bacteriol.">
        <title>Genome Sequence of the Alkane-Degrading Bacterium Alcanivorax hongdengensis Type Strain A-11-3.</title>
        <authorList>
            <person name="Lai Q."/>
            <person name="Shao Z."/>
        </authorList>
    </citation>
    <scope>NUCLEOTIDE SEQUENCE [LARGE SCALE GENOMIC DNA]</scope>
    <source>
        <strain evidence="12 13">A-11-3</strain>
    </source>
</reference>
<evidence type="ECO:0000256" key="8">
    <source>
        <dbReference type="PIRNR" id="PIRNR000124"/>
    </source>
</evidence>
<dbReference type="STRING" id="1177179.A11A3_14385"/>
<feature type="binding site" evidence="9">
    <location>
        <position position="249"/>
    </location>
    <ligand>
        <name>substrate</name>
    </ligand>
</feature>
<feature type="binding site" evidence="9">
    <location>
        <position position="196"/>
    </location>
    <ligand>
        <name>substrate</name>
    </ligand>
</feature>